<dbReference type="PRINTS" id="PR01438">
    <property type="entry name" value="UNVRSLSTRESS"/>
</dbReference>
<name>A0AAD3S072_NEPGR</name>
<dbReference type="GO" id="GO:0006418">
    <property type="term" value="P:tRNA aminoacylation for protein translation"/>
    <property type="evidence" value="ECO:0007669"/>
    <property type="project" value="InterPro"/>
</dbReference>
<reference evidence="4" key="1">
    <citation type="submission" date="2023-05" db="EMBL/GenBank/DDBJ databases">
        <title>Nepenthes gracilis genome sequencing.</title>
        <authorList>
            <person name="Fukushima K."/>
        </authorList>
    </citation>
    <scope>NUCLEOTIDE SEQUENCE</scope>
    <source>
        <strain evidence="4">SING2019-196</strain>
    </source>
</reference>
<dbReference type="CDD" id="cd23659">
    <property type="entry name" value="USP_At3g01520-like"/>
    <property type="match status" value="1"/>
</dbReference>
<proteinExistence type="predicted"/>
<dbReference type="GO" id="GO:0004812">
    <property type="term" value="F:aminoacyl-tRNA ligase activity"/>
    <property type="evidence" value="ECO:0007669"/>
    <property type="project" value="InterPro"/>
</dbReference>
<keyword evidence="1" id="KW-0648">Protein biosynthesis</keyword>
<dbReference type="Pfam" id="PF03950">
    <property type="entry name" value="tRNA-synt_1c_C"/>
    <property type="match status" value="1"/>
</dbReference>
<dbReference type="InterPro" id="IPR011035">
    <property type="entry name" value="Ribosomal_bL25/Gln-tRNA_synth"/>
</dbReference>
<dbReference type="InterPro" id="IPR020059">
    <property type="entry name" value="Glu/Gln-tRNA-synth_Ib_codon-bd"/>
</dbReference>
<keyword evidence="5" id="KW-1185">Reference proteome</keyword>
<dbReference type="InterPro" id="IPR006015">
    <property type="entry name" value="Universal_stress_UspA"/>
</dbReference>
<dbReference type="InterPro" id="IPR006016">
    <property type="entry name" value="UspA"/>
</dbReference>
<gene>
    <name evidence="4" type="ORF">Nepgr_003747</name>
</gene>
<evidence type="ECO:0000313" key="5">
    <source>
        <dbReference type="Proteomes" id="UP001279734"/>
    </source>
</evidence>
<dbReference type="PANTHER" id="PTHR31964">
    <property type="entry name" value="ADENINE NUCLEOTIDE ALPHA HYDROLASES-LIKE SUPERFAMILY PROTEIN"/>
    <property type="match status" value="1"/>
</dbReference>
<dbReference type="SUPFAM" id="SSF50715">
    <property type="entry name" value="Ribosomal protein L25-like"/>
    <property type="match status" value="1"/>
</dbReference>
<dbReference type="SUPFAM" id="SSF52402">
    <property type="entry name" value="Adenine nucleotide alpha hydrolases-like"/>
    <property type="match status" value="1"/>
</dbReference>
<dbReference type="EMBL" id="BSYO01000003">
    <property type="protein sequence ID" value="GMH01908.1"/>
    <property type="molecule type" value="Genomic_DNA"/>
</dbReference>
<evidence type="ECO:0000256" key="1">
    <source>
        <dbReference type="ARBA" id="ARBA00022917"/>
    </source>
</evidence>
<dbReference type="AlphaFoldDB" id="A0AAD3S072"/>
<comment type="caution">
    <text evidence="4">The sequence shown here is derived from an EMBL/GenBank/DDBJ whole genome shotgun (WGS) entry which is preliminary data.</text>
</comment>
<dbReference type="Pfam" id="PF00582">
    <property type="entry name" value="Usp"/>
    <property type="match status" value="1"/>
</dbReference>
<dbReference type="Gene3D" id="3.40.50.620">
    <property type="entry name" value="HUPs"/>
    <property type="match status" value="1"/>
</dbReference>
<evidence type="ECO:0008006" key="6">
    <source>
        <dbReference type="Google" id="ProtNLM"/>
    </source>
</evidence>
<organism evidence="4 5">
    <name type="scientific">Nepenthes gracilis</name>
    <name type="common">Slender pitcher plant</name>
    <dbReference type="NCBI Taxonomy" id="150966"/>
    <lineage>
        <taxon>Eukaryota</taxon>
        <taxon>Viridiplantae</taxon>
        <taxon>Streptophyta</taxon>
        <taxon>Embryophyta</taxon>
        <taxon>Tracheophyta</taxon>
        <taxon>Spermatophyta</taxon>
        <taxon>Magnoliopsida</taxon>
        <taxon>eudicotyledons</taxon>
        <taxon>Gunneridae</taxon>
        <taxon>Pentapetalae</taxon>
        <taxon>Caryophyllales</taxon>
        <taxon>Nepenthaceae</taxon>
        <taxon>Nepenthes</taxon>
    </lineage>
</organism>
<feature type="domain" description="Glutamyl/glutaminyl-tRNA synthetase class Ib anti-codon binding" evidence="3">
    <location>
        <begin position="23"/>
        <end position="86"/>
    </location>
</feature>
<dbReference type="InterPro" id="IPR020056">
    <property type="entry name" value="Rbsml_bL25/Gln-tRNA_synth_N"/>
</dbReference>
<evidence type="ECO:0000313" key="4">
    <source>
        <dbReference type="EMBL" id="GMH01908.1"/>
    </source>
</evidence>
<evidence type="ECO:0000259" key="3">
    <source>
        <dbReference type="Pfam" id="PF03950"/>
    </source>
</evidence>
<dbReference type="PANTHER" id="PTHR31964:SF138">
    <property type="entry name" value="UNIVERSAL STRESS PROTEIN A-LIKE PROTEIN"/>
    <property type="match status" value="1"/>
</dbReference>
<dbReference type="Gene3D" id="2.40.240.10">
    <property type="entry name" value="Ribosomal Protein L25, Chain P"/>
    <property type="match status" value="1"/>
</dbReference>
<dbReference type="InterPro" id="IPR014729">
    <property type="entry name" value="Rossmann-like_a/b/a_fold"/>
</dbReference>
<evidence type="ECO:0000259" key="2">
    <source>
        <dbReference type="Pfam" id="PF00582"/>
    </source>
</evidence>
<protein>
    <recommendedName>
        <fullName evidence="6">UspA domain-containing protein</fullName>
    </recommendedName>
</protein>
<dbReference type="GO" id="GO:0005737">
    <property type="term" value="C:cytoplasm"/>
    <property type="evidence" value="ECO:0007669"/>
    <property type="project" value="InterPro"/>
</dbReference>
<dbReference type="Proteomes" id="UP001279734">
    <property type="component" value="Unassembled WGS sequence"/>
</dbReference>
<accession>A0AAD3S072</accession>
<dbReference type="GO" id="GO:0005524">
    <property type="term" value="F:ATP binding"/>
    <property type="evidence" value="ECO:0007669"/>
    <property type="project" value="InterPro"/>
</dbReference>
<feature type="domain" description="UspA" evidence="2">
    <location>
        <begin position="167"/>
        <end position="314"/>
    </location>
</feature>
<sequence length="317" mass="35094">MGCYDLNLPPKVPVLVDFCCLKVAEVPFSEIGYIESPDFQMKYAKDYYGLAPGKSIWLRYAFPIKCTDVIFGDDNETILEIQAEYDPVNKPKLKGVLHWVVEPSPGVDALKMEVRLFDKLFFSEVSIGVETLRRKLIVLRNSKEPRLPVQKNRDLRGSKEMDEINSNKKVMVAIDDSESSHGALEWALQNLHQKITSSGLLLFHAISIDYGGIYAGTYGGAPAELLTSIQENRKKLANALLGKAKDICANHGIVAETVSIIGEPKESICDAVEKMHIELLVVGSHGRKGLPRAFLGSVSNYCVHHAKCPVLVVRKAA</sequence>